<dbReference type="GO" id="GO:0016020">
    <property type="term" value="C:membrane"/>
    <property type="evidence" value="ECO:0007669"/>
    <property type="project" value="TreeGrafter"/>
</dbReference>
<sequence length="365" mass="41617">MPKVSGNASPSRPKSGYLPTLDGWRAIAIIAVILNHDVPHYWGFLNTEWVYAYGQPGVDVFFAISGVLICSRLLAEEKKSGRISLSSFYIRRAFRILPPAFLYLLVIALLGALGKIFVYRGELLASLFFYRNYTSLLGHVSGAHQPWFTGHFWSLSVEEHFYLLLPAVLVFWKGRTRIAILSGLALAVMANRAYQLGHRPWDWISFHTDVRLDALLIPAVFAILLQNEKYKGWIAKFTRLWPVLAVLVCFIINGDQTTKFWYMTSLVFLFPCLVIGSMLHPATIFGRILESAPLRYIGKLSYSLYLWQMLFYTGRMYQEKPLGALERWPLNLICTVACALASYYLIERPAIRLGHRFTHAPEVKG</sequence>
<feature type="transmembrane region" description="Helical" evidence="1">
    <location>
        <begin position="178"/>
        <end position="197"/>
    </location>
</feature>
<keyword evidence="1" id="KW-0812">Transmembrane</keyword>
<feature type="transmembrane region" description="Helical" evidence="1">
    <location>
        <begin position="237"/>
        <end position="254"/>
    </location>
</feature>
<feature type="transmembrane region" description="Helical" evidence="1">
    <location>
        <begin position="58"/>
        <end position="75"/>
    </location>
</feature>
<feature type="transmembrane region" description="Helical" evidence="1">
    <location>
        <begin position="329"/>
        <end position="346"/>
    </location>
</feature>
<feature type="transmembrane region" description="Helical" evidence="1">
    <location>
        <begin position="152"/>
        <end position="171"/>
    </location>
</feature>
<dbReference type="GO" id="GO:0016747">
    <property type="term" value="F:acyltransferase activity, transferring groups other than amino-acyl groups"/>
    <property type="evidence" value="ECO:0007669"/>
    <property type="project" value="InterPro"/>
</dbReference>
<evidence type="ECO:0000259" key="2">
    <source>
        <dbReference type="Pfam" id="PF01757"/>
    </source>
</evidence>
<keyword evidence="1" id="KW-1133">Transmembrane helix</keyword>
<dbReference type="InterPro" id="IPR002656">
    <property type="entry name" value="Acyl_transf_3_dom"/>
</dbReference>
<evidence type="ECO:0000313" key="3">
    <source>
        <dbReference type="EMBL" id="ADV83218.1"/>
    </source>
</evidence>
<protein>
    <submittedName>
        <fullName evidence="3">Acyltransferase 3</fullName>
    </submittedName>
</protein>
<proteinExistence type="predicted"/>
<name>E8UZD8_TERSS</name>
<dbReference type="KEGG" id="tsa:AciPR4_2438"/>
<dbReference type="InterPro" id="IPR050879">
    <property type="entry name" value="Acyltransferase_3"/>
</dbReference>
<organism evidence="3 4">
    <name type="scientific">Terriglobus saanensis (strain ATCC BAA-1853 / DSM 23119 / SP1PR4)</name>
    <dbReference type="NCBI Taxonomy" id="401053"/>
    <lineage>
        <taxon>Bacteria</taxon>
        <taxon>Pseudomonadati</taxon>
        <taxon>Acidobacteriota</taxon>
        <taxon>Terriglobia</taxon>
        <taxon>Terriglobales</taxon>
        <taxon>Acidobacteriaceae</taxon>
        <taxon>Terriglobus</taxon>
    </lineage>
</organism>
<dbReference type="EMBL" id="CP002467">
    <property type="protein sequence ID" value="ADV83218.1"/>
    <property type="molecule type" value="Genomic_DNA"/>
</dbReference>
<dbReference type="PANTHER" id="PTHR23028">
    <property type="entry name" value="ACETYLTRANSFERASE"/>
    <property type="match status" value="1"/>
</dbReference>
<dbReference type="OrthoDB" id="9796461at2"/>
<dbReference type="HOGENOM" id="CLU_005679_1_2_0"/>
<feature type="domain" description="Acyltransferase 3" evidence="2">
    <location>
        <begin position="21"/>
        <end position="345"/>
    </location>
</feature>
<keyword evidence="4" id="KW-1185">Reference proteome</keyword>
<evidence type="ECO:0000313" key="4">
    <source>
        <dbReference type="Proteomes" id="UP000006844"/>
    </source>
</evidence>
<dbReference type="Pfam" id="PF01757">
    <property type="entry name" value="Acyl_transf_3"/>
    <property type="match status" value="1"/>
</dbReference>
<keyword evidence="1" id="KW-0472">Membrane</keyword>
<accession>E8UZD8</accession>
<dbReference type="PANTHER" id="PTHR23028:SF53">
    <property type="entry name" value="ACYL_TRANSF_3 DOMAIN-CONTAINING PROTEIN"/>
    <property type="match status" value="1"/>
</dbReference>
<reference evidence="3 4" key="1">
    <citation type="journal article" date="2012" name="Stand. Genomic Sci.">
        <title>Complete genome sequence of Terriglobus saanensis type strain SP1PR4(T), an Acidobacteria from tundra soil.</title>
        <authorList>
            <person name="Rawat S.R."/>
            <person name="Mannisto M.K."/>
            <person name="Starovoytov V."/>
            <person name="Goodwin L."/>
            <person name="Nolan M."/>
            <person name="Hauser L."/>
            <person name="Land M."/>
            <person name="Davenport K.W."/>
            <person name="Woyke T."/>
            <person name="Haggblom M.M."/>
        </authorList>
    </citation>
    <scope>NUCLEOTIDE SEQUENCE</scope>
    <source>
        <strain evidence="4">ATCC BAA-1853 / DSM 23119 / SP1PR4</strain>
    </source>
</reference>
<dbReference type="AlphaFoldDB" id="E8UZD8"/>
<feature type="transmembrane region" description="Helical" evidence="1">
    <location>
        <begin position="96"/>
        <end position="118"/>
    </location>
</feature>
<dbReference type="eggNOG" id="COG1835">
    <property type="taxonomic scope" value="Bacteria"/>
</dbReference>
<dbReference type="STRING" id="401053.AciPR4_2438"/>
<dbReference type="GO" id="GO:0000271">
    <property type="term" value="P:polysaccharide biosynthetic process"/>
    <property type="evidence" value="ECO:0007669"/>
    <property type="project" value="TreeGrafter"/>
</dbReference>
<evidence type="ECO:0000256" key="1">
    <source>
        <dbReference type="SAM" id="Phobius"/>
    </source>
</evidence>
<dbReference type="RefSeq" id="WP_013568951.1">
    <property type="nucleotide sequence ID" value="NC_014963.1"/>
</dbReference>
<gene>
    <name evidence="3" type="ordered locus">AciPR4_2438</name>
</gene>
<keyword evidence="3" id="KW-0808">Transferase</keyword>
<dbReference type="Proteomes" id="UP000006844">
    <property type="component" value="Chromosome"/>
</dbReference>
<feature type="transmembrane region" description="Helical" evidence="1">
    <location>
        <begin position="260"/>
        <end position="279"/>
    </location>
</feature>
<keyword evidence="3" id="KW-0012">Acyltransferase</keyword>